<evidence type="ECO:0000256" key="1">
    <source>
        <dbReference type="ARBA" id="ARBA00004141"/>
    </source>
</evidence>
<dbReference type="EMBL" id="JBBNAG010000009">
    <property type="protein sequence ID" value="KAK9104434.1"/>
    <property type="molecule type" value="Genomic_DNA"/>
</dbReference>
<comment type="subcellular location">
    <subcellularLocation>
        <location evidence="1">Membrane</location>
        <topology evidence="1">Multi-pass membrane protein</topology>
    </subcellularLocation>
</comment>
<dbReference type="PANTHER" id="PTHR17920">
    <property type="entry name" value="TRANSMEMBRANE AND COILED-COIL DOMAIN-CONTAINING PROTEIN 4 TMCO4"/>
    <property type="match status" value="1"/>
</dbReference>
<keyword evidence="4" id="KW-0472">Membrane</keyword>
<dbReference type="PANTHER" id="PTHR17920:SF3">
    <property type="entry name" value="TRANSMEMBRANE AND COILED-COIL DOMAIN-CONTAINING PROTEIN 4"/>
    <property type="match status" value="1"/>
</dbReference>
<evidence type="ECO:0000256" key="4">
    <source>
        <dbReference type="ARBA" id="ARBA00023136"/>
    </source>
</evidence>
<keyword evidence="3" id="KW-1133">Transmembrane helix</keyword>
<evidence type="ECO:0000256" key="2">
    <source>
        <dbReference type="ARBA" id="ARBA00022692"/>
    </source>
</evidence>
<proteinExistence type="predicted"/>
<keyword evidence="2" id="KW-0812">Transmembrane</keyword>
<dbReference type="Proteomes" id="UP001419268">
    <property type="component" value="Unassembled WGS sequence"/>
</dbReference>
<evidence type="ECO:0000256" key="3">
    <source>
        <dbReference type="ARBA" id="ARBA00022989"/>
    </source>
</evidence>
<organism evidence="5 6">
    <name type="scientific">Stephania cephalantha</name>
    <dbReference type="NCBI Taxonomy" id="152367"/>
    <lineage>
        <taxon>Eukaryota</taxon>
        <taxon>Viridiplantae</taxon>
        <taxon>Streptophyta</taxon>
        <taxon>Embryophyta</taxon>
        <taxon>Tracheophyta</taxon>
        <taxon>Spermatophyta</taxon>
        <taxon>Magnoliopsida</taxon>
        <taxon>Ranunculales</taxon>
        <taxon>Menispermaceae</taxon>
        <taxon>Menispermoideae</taxon>
        <taxon>Cissampelideae</taxon>
        <taxon>Stephania</taxon>
    </lineage>
</organism>
<gene>
    <name evidence="5" type="ORF">Scep_021278</name>
</gene>
<protein>
    <submittedName>
        <fullName evidence="5">Uncharacterized protein</fullName>
    </submittedName>
</protein>
<evidence type="ECO:0000313" key="6">
    <source>
        <dbReference type="Proteomes" id="UP001419268"/>
    </source>
</evidence>
<dbReference type="GO" id="GO:0016020">
    <property type="term" value="C:membrane"/>
    <property type="evidence" value="ECO:0007669"/>
    <property type="project" value="UniProtKB-SubCell"/>
</dbReference>
<dbReference type="InterPro" id="IPR007941">
    <property type="entry name" value="DUF726"/>
</dbReference>
<sequence>MEVIVACYSAMAIEEEKQCKKEIKSKESLWDSWKQRGIIGVLALIGGTRWLSLWCLVCSKEFFAGLLALAPDFRSSCPKDWSERVSSSAQSPHDMWLVLLRFFASLGACFELDLQEAKWLEELLDIEEFEFKTIGENHNQGRLAVGIMISDLFFEEEDFVRPWEGYQENLEGYVLRWETENLIAIGHAIRDWLTSKIAVAEALLGGLQGNKPVTLIGFSLGARLIFKCLECLVKTRDDGG</sequence>
<keyword evidence="6" id="KW-1185">Reference proteome</keyword>
<comment type="caution">
    <text evidence="5">The sequence shown here is derived from an EMBL/GenBank/DDBJ whole genome shotgun (WGS) entry which is preliminary data.</text>
</comment>
<reference evidence="5 6" key="1">
    <citation type="submission" date="2024-01" db="EMBL/GenBank/DDBJ databases">
        <title>Genome assemblies of Stephania.</title>
        <authorList>
            <person name="Yang L."/>
        </authorList>
    </citation>
    <scope>NUCLEOTIDE SEQUENCE [LARGE SCALE GENOMIC DNA]</scope>
    <source>
        <strain evidence="5">JXDWG</strain>
        <tissue evidence="5">Leaf</tissue>
    </source>
</reference>
<evidence type="ECO:0000313" key="5">
    <source>
        <dbReference type="EMBL" id="KAK9104434.1"/>
    </source>
</evidence>
<dbReference type="AlphaFoldDB" id="A0AAP0F423"/>
<accession>A0AAP0F423</accession>
<dbReference type="Pfam" id="PF05277">
    <property type="entry name" value="DUF726"/>
    <property type="match status" value="2"/>
</dbReference>
<name>A0AAP0F423_9MAGN</name>